<organism evidence="12">
    <name type="scientific">Hydatigena taeniaeformis</name>
    <name type="common">Feline tapeworm</name>
    <name type="synonym">Taenia taeniaeformis</name>
    <dbReference type="NCBI Taxonomy" id="6205"/>
    <lineage>
        <taxon>Eukaryota</taxon>
        <taxon>Metazoa</taxon>
        <taxon>Spiralia</taxon>
        <taxon>Lophotrochozoa</taxon>
        <taxon>Platyhelminthes</taxon>
        <taxon>Cestoda</taxon>
        <taxon>Eucestoda</taxon>
        <taxon>Cyclophyllidea</taxon>
        <taxon>Taeniidae</taxon>
        <taxon>Hydatigera</taxon>
    </lineage>
</organism>
<dbReference type="WBParaSite" id="TTAC_0000381801-mRNA-1">
    <property type="protein sequence ID" value="TTAC_0000381801-mRNA-1"/>
    <property type="gene ID" value="TTAC_0000381801"/>
</dbReference>
<evidence type="ECO:0000256" key="9">
    <source>
        <dbReference type="RuleBase" id="RU368033"/>
    </source>
</evidence>
<keyword evidence="11" id="KW-1185">Reference proteome</keyword>
<dbReference type="GO" id="GO:0006465">
    <property type="term" value="P:signal peptide processing"/>
    <property type="evidence" value="ECO:0007669"/>
    <property type="project" value="UniProtKB-UniRule"/>
</dbReference>
<proteinExistence type="inferred from homology"/>
<dbReference type="GO" id="GO:0045047">
    <property type="term" value="P:protein targeting to ER"/>
    <property type="evidence" value="ECO:0007669"/>
    <property type="project" value="TreeGrafter"/>
</dbReference>
<evidence type="ECO:0000256" key="5">
    <source>
        <dbReference type="ARBA" id="ARBA00022824"/>
    </source>
</evidence>
<reference evidence="12" key="1">
    <citation type="submission" date="2017-02" db="UniProtKB">
        <authorList>
            <consortium name="WormBaseParasite"/>
        </authorList>
    </citation>
    <scope>IDENTIFICATION</scope>
</reference>
<dbReference type="GO" id="GO:0005787">
    <property type="term" value="C:signal peptidase complex"/>
    <property type="evidence" value="ECO:0007669"/>
    <property type="project" value="UniProtKB-UniRule"/>
</dbReference>
<dbReference type="EMBL" id="UYWX01003082">
    <property type="protein sequence ID" value="VDM23420.1"/>
    <property type="molecule type" value="Genomic_DNA"/>
</dbReference>
<name>A0A0R3WSS8_HYDTA</name>
<evidence type="ECO:0000313" key="10">
    <source>
        <dbReference type="EMBL" id="VDM23420.1"/>
    </source>
</evidence>
<comment type="similarity">
    <text evidence="2 9">Belongs to the SPCS2 family.</text>
</comment>
<dbReference type="PANTHER" id="PTHR13085">
    <property type="entry name" value="MICROSOMAL SIGNAL PEPTIDASE 25 KDA SUBUNIT"/>
    <property type="match status" value="1"/>
</dbReference>
<comment type="function">
    <text evidence="8 9">Component of the signal peptidase complex (SPC) which catalyzes the cleavage of N-terminal signal sequences from nascent proteins as they are translocated into the lumen of the endoplasmic reticulum. Enhances the enzymatic activity of SPC and facilitates the interactions between different components of the translocation site.</text>
</comment>
<evidence type="ECO:0000256" key="4">
    <source>
        <dbReference type="ARBA" id="ARBA00022692"/>
    </source>
</evidence>
<dbReference type="OrthoDB" id="29558at2759"/>
<dbReference type="Proteomes" id="UP000274429">
    <property type="component" value="Unassembled WGS sequence"/>
</dbReference>
<evidence type="ECO:0000256" key="2">
    <source>
        <dbReference type="ARBA" id="ARBA00007324"/>
    </source>
</evidence>
<keyword evidence="4" id="KW-0812">Transmembrane</keyword>
<keyword evidence="7" id="KW-0472">Membrane</keyword>
<evidence type="ECO:0000256" key="8">
    <source>
        <dbReference type="ARBA" id="ARBA00045608"/>
    </source>
</evidence>
<dbReference type="PANTHER" id="PTHR13085:SF0">
    <property type="entry name" value="SIGNAL PEPTIDASE COMPLEX SUBUNIT 2"/>
    <property type="match status" value="1"/>
</dbReference>
<dbReference type="STRING" id="6205.A0A0R3WSS8"/>
<protein>
    <recommendedName>
        <fullName evidence="3 9">Signal peptidase complex subunit 2</fullName>
    </recommendedName>
</protein>
<dbReference type="Pfam" id="PF06703">
    <property type="entry name" value="SPC25"/>
    <property type="match status" value="1"/>
</dbReference>
<evidence type="ECO:0000256" key="3">
    <source>
        <dbReference type="ARBA" id="ARBA00017057"/>
    </source>
</evidence>
<dbReference type="InterPro" id="IPR009582">
    <property type="entry name" value="Spc2/SPCS2"/>
</dbReference>
<comment type="subcellular location">
    <subcellularLocation>
        <location evidence="1 9">Endoplasmic reticulum membrane</location>
        <topology evidence="1 9">Multi-pass membrane protein</topology>
    </subcellularLocation>
</comment>
<keyword evidence="5 9" id="KW-0256">Endoplasmic reticulum</keyword>
<evidence type="ECO:0000256" key="6">
    <source>
        <dbReference type="ARBA" id="ARBA00022989"/>
    </source>
</evidence>
<keyword evidence="6" id="KW-1133">Transmembrane helix</keyword>
<gene>
    <name evidence="10" type="ORF">TTAC_LOCUS3803</name>
</gene>
<dbReference type="GO" id="GO:0008233">
    <property type="term" value="F:peptidase activity"/>
    <property type="evidence" value="ECO:0007669"/>
    <property type="project" value="UniProtKB-UniRule"/>
</dbReference>
<sequence>MARDVDGSSYNEITINKWDANAAKHALDDTTKEIMKSHFGLSENFRLIDTRLMLCTASVLFTVIALVYDYLCPYPESRYVLIVCIVSYPFRNDRYFINTSILSWHAYFVEGNIFFVGIQPDKSGLDPPNKWTFASQIKKFFRLSFNNPFRYSPDYRLTLTYLDGTTNKQSTVEAVKTIDCFFDEKGKLCSAQLESFILSVCKDVASKKEQ</sequence>
<reference evidence="10 11" key="2">
    <citation type="submission" date="2018-11" db="EMBL/GenBank/DDBJ databases">
        <authorList>
            <consortium name="Pathogen Informatics"/>
        </authorList>
    </citation>
    <scope>NUCLEOTIDE SEQUENCE [LARGE SCALE GENOMIC DNA]</scope>
</reference>
<evidence type="ECO:0000313" key="12">
    <source>
        <dbReference type="WBParaSite" id="TTAC_0000381801-mRNA-1"/>
    </source>
</evidence>
<accession>A0A0R3WSS8</accession>
<evidence type="ECO:0000256" key="1">
    <source>
        <dbReference type="ARBA" id="ARBA00004477"/>
    </source>
</evidence>
<evidence type="ECO:0000313" key="11">
    <source>
        <dbReference type="Proteomes" id="UP000274429"/>
    </source>
</evidence>
<evidence type="ECO:0000256" key="7">
    <source>
        <dbReference type="ARBA" id="ARBA00023136"/>
    </source>
</evidence>
<dbReference type="AlphaFoldDB" id="A0A0R3WSS8"/>